<dbReference type="Pfam" id="PF02811">
    <property type="entry name" value="PHP"/>
    <property type="match status" value="1"/>
</dbReference>
<dbReference type="RefSeq" id="WP_183275624.1">
    <property type="nucleotide sequence ID" value="NZ_BLZR01000001.1"/>
</dbReference>
<dbReference type="AlphaFoldDB" id="A0A6V8SGM8"/>
<dbReference type="InterPro" id="IPR004013">
    <property type="entry name" value="PHP_dom"/>
</dbReference>
<dbReference type="GO" id="GO:0042578">
    <property type="term" value="F:phosphoric ester hydrolase activity"/>
    <property type="evidence" value="ECO:0007669"/>
    <property type="project" value="TreeGrafter"/>
</dbReference>
<name>A0A6V8SGM8_9CLOT</name>
<dbReference type="GO" id="GO:0005829">
    <property type="term" value="C:cytosol"/>
    <property type="evidence" value="ECO:0007669"/>
    <property type="project" value="TreeGrafter"/>
</dbReference>
<feature type="domain" description="Polymerase/histidinol phosphatase N-terminal" evidence="1">
    <location>
        <begin position="5"/>
        <end position="79"/>
    </location>
</feature>
<dbReference type="PANTHER" id="PTHR36928:SF1">
    <property type="entry name" value="PHOSPHATASE YCDX-RELATED"/>
    <property type="match status" value="1"/>
</dbReference>
<dbReference type="InterPro" id="IPR003141">
    <property type="entry name" value="Pol/His_phosphatase_N"/>
</dbReference>
<accession>A0A6V8SGM8</accession>
<dbReference type="SMART" id="SM00481">
    <property type="entry name" value="POLIIIAc"/>
    <property type="match status" value="1"/>
</dbReference>
<dbReference type="Gene3D" id="3.20.20.140">
    <property type="entry name" value="Metal-dependent hydrolases"/>
    <property type="match status" value="1"/>
</dbReference>
<dbReference type="GO" id="GO:0008270">
    <property type="term" value="F:zinc ion binding"/>
    <property type="evidence" value="ECO:0007669"/>
    <property type="project" value="TreeGrafter"/>
</dbReference>
<sequence>MKYVLDTHTHTIVSGHAYTTWLENIKWASENGIEVLATTDHGPNMPGGPHLFYFNNIKALPRELYGVIHLRGCEANIIDFDGNLDIPKRTQENLDILLASLHDVCITPGTREENTRALINAMNNPLIDIMGHMGNSYFPIYEEAVVKKAKDEDKIIEINNSSFKSRPGSEATCIKIVKLCAEYGVKIVLSSDAHVSLDIGKFPISHKIVEEAKVPEELILNTDKNKILIYLKKKGKLSDLSLD</sequence>
<organism evidence="2 3">
    <name type="scientific">Clostridium fungisolvens</name>
    <dbReference type="NCBI Taxonomy" id="1604897"/>
    <lineage>
        <taxon>Bacteria</taxon>
        <taxon>Bacillati</taxon>
        <taxon>Bacillota</taxon>
        <taxon>Clostridia</taxon>
        <taxon>Eubacteriales</taxon>
        <taxon>Clostridiaceae</taxon>
        <taxon>Clostridium</taxon>
    </lineage>
</organism>
<gene>
    <name evidence="2" type="ORF">bsdtw1_00070</name>
</gene>
<dbReference type="EMBL" id="BLZR01000001">
    <property type="protein sequence ID" value="GFP74033.1"/>
    <property type="molecule type" value="Genomic_DNA"/>
</dbReference>
<reference evidence="2 3" key="1">
    <citation type="submission" date="2020-07" db="EMBL/GenBank/DDBJ databases">
        <title>A new beta-1,3-glucan-decomposing anaerobic bacterium isolated from anoxic soil subjected to biological soil disinfestation.</title>
        <authorList>
            <person name="Ueki A."/>
            <person name="Tonouchi A."/>
        </authorList>
    </citation>
    <scope>NUCLEOTIDE SEQUENCE [LARGE SCALE GENOMIC DNA]</scope>
    <source>
        <strain evidence="2 3">TW1</strain>
    </source>
</reference>
<dbReference type="PANTHER" id="PTHR36928">
    <property type="entry name" value="PHOSPHATASE YCDX-RELATED"/>
    <property type="match status" value="1"/>
</dbReference>
<protein>
    <submittedName>
        <fullName evidence="2">Putative phosphatase YcdX</fullName>
    </submittedName>
</protein>
<dbReference type="NCBIfam" id="NF006702">
    <property type="entry name" value="PRK09248.1"/>
    <property type="match status" value="1"/>
</dbReference>
<evidence type="ECO:0000259" key="1">
    <source>
        <dbReference type="SMART" id="SM00481"/>
    </source>
</evidence>
<keyword evidence="3" id="KW-1185">Reference proteome</keyword>
<dbReference type="InterPro" id="IPR016195">
    <property type="entry name" value="Pol/histidinol_Pase-like"/>
</dbReference>
<dbReference type="CDD" id="cd07437">
    <property type="entry name" value="PHP_HisPPase_Ycdx_like"/>
    <property type="match status" value="1"/>
</dbReference>
<evidence type="ECO:0000313" key="3">
    <source>
        <dbReference type="Proteomes" id="UP000580568"/>
    </source>
</evidence>
<proteinExistence type="predicted"/>
<evidence type="ECO:0000313" key="2">
    <source>
        <dbReference type="EMBL" id="GFP74033.1"/>
    </source>
</evidence>
<comment type="caution">
    <text evidence="2">The sequence shown here is derived from an EMBL/GenBank/DDBJ whole genome shotgun (WGS) entry which is preliminary data.</text>
</comment>
<dbReference type="InterPro" id="IPR050243">
    <property type="entry name" value="PHP_phosphatase"/>
</dbReference>
<dbReference type="Proteomes" id="UP000580568">
    <property type="component" value="Unassembled WGS sequence"/>
</dbReference>
<dbReference type="SUPFAM" id="SSF89550">
    <property type="entry name" value="PHP domain-like"/>
    <property type="match status" value="1"/>
</dbReference>